<evidence type="ECO:0000256" key="2">
    <source>
        <dbReference type="ARBA" id="ARBA00022679"/>
    </source>
</evidence>
<evidence type="ECO:0000256" key="4">
    <source>
        <dbReference type="ARBA" id="ARBA00022842"/>
    </source>
</evidence>
<evidence type="ECO:0000313" key="13">
    <source>
        <dbReference type="EMBL" id="KEZ85757.1"/>
    </source>
</evidence>
<dbReference type="RefSeq" id="WP_035133798.1">
    <property type="nucleotide sequence ID" value="NZ_JBQHQR010000019.1"/>
</dbReference>
<keyword evidence="4 9" id="KW-0460">Magnesium</keyword>
<dbReference type="CDD" id="cd00564">
    <property type="entry name" value="TMP_TenI"/>
    <property type="match status" value="1"/>
</dbReference>
<feature type="binding site" evidence="9">
    <location>
        <position position="140"/>
    </location>
    <ligand>
        <name>4-amino-2-methyl-5-(diphosphooxymethyl)pyrimidine</name>
        <dbReference type="ChEBI" id="CHEBI:57841"/>
    </ligand>
</feature>
<evidence type="ECO:0000256" key="7">
    <source>
        <dbReference type="ARBA" id="ARBA00047851"/>
    </source>
</evidence>
<comment type="caution">
    <text evidence="13">The sequence shown here is derived from an EMBL/GenBank/DDBJ whole genome shotgun (WGS) entry which is preliminary data.</text>
</comment>
<dbReference type="EC" id="2.5.1.3" evidence="9"/>
<feature type="binding site" evidence="9">
    <location>
        <position position="72"/>
    </location>
    <ligand>
        <name>4-amino-2-methyl-5-(diphosphooxymethyl)pyrimidine</name>
        <dbReference type="ChEBI" id="CHEBI:57841"/>
    </ligand>
</feature>
<feature type="binding site" evidence="9">
    <location>
        <begin position="137"/>
        <end position="139"/>
    </location>
    <ligand>
        <name>2-[(2R,5Z)-2-carboxy-4-methylthiazol-5(2H)-ylidene]ethyl phosphate</name>
        <dbReference type="ChEBI" id="CHEBI:62899"/>
    </ligand>
</feature>
<keyword evidence="2 9" id="KW-0808">Transferase</keyword>
<dbReference type="Pfam" id="PF02581">
    <property type="entry name" value="TMP-TENI"/>
    <property type="match status" value="1"/>
</dbReference>
<dbReference type="AlphaFoldDB" id="A0A084J9X3"/>
<dbReference type="EMBL" id="JPMD01000030">
    <property type="protein sequence ID" value="KEZ85757.1"/>
    <property type="molecule type" value="Genomic_DNA"/>
</dbReference>
<evidence type="ECO:0000256" key="8">
    <source>
        <dbReference type="ARBA" id="ARBA00047883"/>
    </source>
</evidence>
<dbReference type="GO" id="GO:0000287">
    <property type="term" value="F:magnesium ion binding"/>
    <property type="evidence" value="ECO:0007669"/>
    <property type="project" value="UniProtKB-UniRule"/>
</dbReference>
<organism evidence="13 14">
    <name type="scientific">Clostridium sulfidigenes</name>
    <dbReference type="NCBI Taxonomy" id="318464"/>
    <lineage>
        <taxon>Bacteria</taxon>
        <taxon>Bacillati</taxon>
        <taxon>Bacillota</taxon>
        <taxon>Clostridia</taxon>
        <taxon>Eubacteriales</taxon>
        <taxon>Clostridiaceae</taxon>
        <taxon>Clostridium</taxon>
    </lineage>
</organism>
<keyword evidence="5 9" id="KW-0784">Thiamine biosynthesis</keyword>
<dbReference type="STRING" id="318464.IO99_12665"/>
<comment type="pathway">
    <text evidence="1 9 11">Cofactor biosynthesis; thiamine diphosphate biosynthesis; thiamine phosphate from 4-amino-2-methyl-5-diphosphomethylpyrimidine and 4-methyl-5-(2-phosphoethyl)-thiazole: step 1/1.</text>
</comment>
<dbReference type="SUPFAM" id="SSF51391">
    <property type="entry name" value="Thiamin phosphate synthase"/>
    <property type="match status" value="1"/>
</dbReference>
<dbReference type="PANTHER" id="PTHR20857:SF15">
    <property type="entry name" value="THIAMINE-PHOSPHATE SYNTHASE"/>
    <property type="match status" value="1"/>
</dbReference>
<dbReference type="GO" id="GO:0004789">
    <property type="term" value="F:thiamine-phosphate diphosphorylase activity"/>
    <property type="evidence" value="ECO:0007669"/>
    <property type="project" value="UniProtKB-UniRule"/>
</dbReference>
<dbReference type="FunFam" id="3.20.20.70:FF:000096">
    <property type="entry name" value="Thiamine-phosphate synthase"/>
    <property type="match status" value="1"/>
</dbReference>
<dbReference type="InterPro" id="IPR022998">
    <property type="entry name" value="ThiamineP_synth_TenI"/>
</dbReference>
<evidence type="ECO:0000256" key="9">
    <source>
        <dbReference type="HAMAP-Rule" id="MF_00097"/>
    </source>
</evidence>
<reference evidence="13 14" key="1">
    <citation type="submission" date="2014-07" db="EMBL/GenBank/DDBJ databases">
        <title>Draft genome of Clostridium sulfidigenes 113A isolated from sediments associated with methane hydrate from Krishna Godavari basin.</title>
        <authorList>
            <person name="Honkalas V.S."/>
            <person name="Dabir A.P."/>
            <person name="Arora P."/>
            <person name="Dhakephalkar P.K."/>
        </authorList>
    </citation>
    <scope>NUCLEOTIDE SEQUENCE [LARGE SCALE GENOMIC DNA]</scope>
    <source>
        <strain evidence="13 14">113A</strain>
    </source>
</reference>
<comment type="catalytic activity">
    <reaction evidence="6 9 10">
        <text>4-methyl-5-(2-phosphooxyethyl)-thiazole + 4-amino-2-methyl-5-(diphosphooxymethyl)pyrimidine + H(+) = thiamine phosphate + diphosphate</text>
        <dbReference type="Rhea" id="RHEA:22328"/>
        <dbReference type="ChEBI" id="CHEBI:15378"/>
        <dbReference type="ChEBI" id="CHEBI:33019"/>
        <dbReference type="ChEBI" id="CHEBI:37575"/>
        <dbReference type="ChEBI" id="CHEBI:57841"/>
        <dbReference type="ChEBI" id="CHEBI:58296"/>
        <dbReference type="EC" id="2.5.1.3"/>
    </reaction>
</comment>
<dbReference type="Proteomes" id="UP000028542">
    <property type="component" value="Unassembled WGS sequence"/>
</dbReference>
<evidence type="ECO:0000256" key="11">
    <source>
        <dbReference type="RuleBase" id="RU004253"/>
    </source>
</evidence>
<dbReference type="GO" id="GO:0005737">
    <property type="term" value="C:cytoplasm"/>
    <property type="evidence" value="ECO:0007669"/>
    <property type="project" value="TreeGrafter"/>
</dbReference>
<evidence type="ECO:0000256" key="3">
    <source>
        <dbReference type="ARBA" id="ARBA00022723"/>
    </source>
</evidence>
<gene>
    <name evidence="9" type="primary">thiE</name>
    <name evidence="13" type="ORF">IO99_12665</name>
</gene>
<dbReference type="GO" id="GO:0009229">
    <property type="term" value="P:thiamine diphosphate biosynthetic process"/>
    <property type="evidence" value="ECO:0007669"/>
    <property type="project" value="UniProtKB-UniRule"/>
</dbReference>
<dbReference type="GO" id="GO:0009228">
    <property type="term" value="P:thiamine biosynthetic process"/>
    <property type="evidence" value="ECO:0007669"/>
    <property type="project" value="UniProtKB-KW"/>
</dbReference>
<sequence>MSISKSQMKLYVVTDRSWLDGKLFTEEIEKTLQGGATLIQLREKNLSYDEFLKEGKEIKKITDKYNIPLIINDNVEIAISIDASGVHIGQSDMDAAEVKKLIGKDKILGVTAKTVEQAIKAEKDGASYIGVGAAFSTSTKLDTRVITFETIKNICKSVTIPVVAIGGIDENNIMNLKGLGIHGVALVSSIFSKEDVLLATKQMLELTECMLTQ</sequence>
<feature type="binding site" evidence="9">
    <location>
        <position position="73"/>
    </location>
    <ligand>
        <name>Mg(2+)</name>
        <dbReference type="ChEBI" id="CHEBI:18420"/>
    </ligand>
</feature>
<dbReference type="PANTHER" id="PTHR20857">
    <property type="entry name" value="THIAMINE-PHOSPHATE PYROPHOSPHORYLASE"/>
    <property type="match status" value="1"/>
</dbReference>
<evidence type="ECO:0000256" key="1">
    <source>
        <dbReference type="ARBA" id="ARBA00005165"/>
    </source>
</evidence>
<dbReference type="InterPro" id="IPR013785">
    <property type="entry name" value="Aldolase_TIM"/>
</dbReference>
<keyword evidence="3 9" id="KW-0479">Metal-binding</keyword>
<proteinExistence type="inferred from homology"/>
<dbReference type="NCBIfam" id="TIGR00693">
    <property type="entry name" value="thiE"/>
    <property type="match status" value="1"/>
</dbReference>
<protein>
    <recommendedName>
        <fullName evidence="9">Thiamine-phosphate synthase</fullName>
        <shortName evidence="9">TP synthase</shortName>
        <shortName evidence="9">TPS</shortName>
        <ecNumber evidence="9">2.5.1.3</ecNumber>
    </recommendedName>
    <alternativeName>
        <fullName evidence="9">Thiamine-phosphate pyrophosphorylase</fullName>
        <shortName evidence="9">TMP pyrophosphorylase</shortName>
        <shortName evidence="9">TMP-PPase</shortName>
    </alternativeName>
</protein>
<feature type="binding site" evidence="9">
    <location>
        <position position="111"/>
    </location>
    <ligand>
        <name>4-amino-2-methyl-5-(diphosphooxymethyl)pyrimidine</name>
        <dbReference type="ChEBI" id="CHEBI:57841"/>
    </ligand>
</feature>
<dbReference type="HAMAP" id="MF_00097">
    <property type="entry name" value="TMP_synthase"/>
    <property type="match status" value="1"/>
</dbReference>
<feature type="domain" description="Thiamine phosphate synthase/TenI" evidence="12">
    <location>
        <begin position="10"/>
        <end position="190"/>
    </location>
</feature>
<comment type="similarity">
    <text evidence="9 10">Belongs to the thiamine-phosphate synthase family.</text>
</comment>
<feature type="binding site" evidence="9">
    <location>
        <position position="92"/>
    </location>
    <ligand>
        <name>Mg(2+)</name>
        <dbReference type="ChEBI" id="CHEBI:18420"/>
    </ligand>
</feature>
<feature type="binding site" evidence="9">
    <location>
        <begin position="187"/>
        <end position="188"/>
    </location>
    <ligand>
        <name>2-[(2R,5Z)-2-carboxy-4-methylthiazol-5(2H)-ylidene]ethyl phosphate</name>
        <dbReference type="ChEBI" id="CHEBI:62899"/>
    </ligand>
</feature>
<comment type="catalytic activity">
    <reaction evidence="8 9 10">
        <text>2-[(2R,5Z)-2-carboxy-4-methylthiazol-5(2H)-ylidene]ethyl phosphate + 4-amino-2-methyl-5-(diphosphooxymethyl)pyrimidine + 2 H(+) = thiamine phosphate + CO2 + diphosphate</text>
        <dbReference type="Rhea" id="RHEA:47844"/>
        <dbReference type="ChEBI" id="CHEBI:15378"/>
        <dbReference type="ChEBI" id="CHEBI:16526"/>
        <dbReference type="ChEBI" id="CHEBI:33019"/>
        <dbReference type="ChEBI" id="CHEBI:37575"/>
        <dbReference type="ChEBI" id="CHEBI:57841"/>
        <dbReference type="ChEBI" id="CHEBI:62899"/>
        <dbReference type="EC" id="2.5.1.3"/>
    </reaction>
</comment>
<dbReference type="Gene3D" id="3.20.20.70">
    <property type="entry name" value="Aldolase class I"/>
    <property type="match status" value="1"/>
</dbReference>
<evidence type="ECO:0000313" key="14">
    <source>
        <dbReference type="Proteomes" id="UP000028542"/>
    </source>
</evidence>
<name>A0A084J9X3_9CLOT</name>
<accession>A0A084J9X3</accession>
<comment type="cofactor">
    <cofactor evidence="9">
        <name>Mg(2+)</name>
        <dbReference type="ChEBI" id="CHEBI:18420"/>
    </cofactor>
    <text evidence="9">Binds 1 Mg(2+) ion per subunit.</text>
</comment>
<evidence type="ECO:0000256" key="6">
    <source>
        <dbReference type="ARBA" id="ARBA00047334"/>
    </source>
</evidence>
<feature type="binding site" evidence="9">
    <location>
        <position position="167"/>
    </location>
    <ligand>
        <name>2-[(2R,5Z)-2-carboxy-4-methylthiazol-5(2H)-ylidene]ethyl phosphate</name>
        <dbReference type="ChEBI" id="CHEBI:62899"/>
    </ligand>
</feature>
<comment type="function">
    <text evidence="9">Condenses 4-methyl-5-(beta-hydroxyethyl)thiazole monophosphate (THZ-P) and 2-methyl-4-amino-5-hydroxymethyl pyrimidine pyrophosphate (HMP-PP) to form thiamine monophosphate (TMP).</text>
</comment>
<keyword evidence="14" id="KW-1185">Reference proteome</keyword>
<dbReference type="UniPathway" id="UPA00060">
    <property type="reaction ID" value="UER00141"/>
</dbReference>
<evidence type="ECO:0000256" key="10">
    <source>
        <dbReference type="RuleBase" id="RU003826"/>
    </source>
</evidence>
<comment type="catalytic activity">
    <reaction evidence="7 9 10">
        <text>2-(2-carboxy-4-methylthiazol-5-yl)ethyl phosphate + 4-amino-2-methyl-5-(diphosphooxymethyl)pyrimidine + 2 H(+) = thiamine phosphate + CO2 + diphosphate</text>
        <dbReference type="Rhea" id="RHEA:47848"/>
        <dbReference type="ChEBI" id="CHEBI:15378"/>
        <dbReference type="ChEBI" id="CHEBI:16526"/>
        <dbReference type="ChEBI" id="CHEBI:33019"/>
        <dbReference type="ChEBI" id="CHEBI:37575"/>
        <dbReference type="ChEBI" id="CHEBI:57841"/>
        <dbReference type="ChEBI" id="CHEBI:62890"/>
        <dbReference type="EC" id="2.5.1.3"/>
    </reaction>
</comment>
<dbReference type="InterPro" id="IPR034291">
    <property type="entry name" value="TMP_synthase"/>
</dbReference>
<dbReference type="eggNOG" id="COG0352">
    <property type="taxonomic scope" value="Bacteria"/>
</dbReference>
<feature type="binding site" evidence="9">
    <location>
        <begin position="40"/>
        <end position="44"/>
    </location>
    <ligand>
        <name>4-amino-2-methyl-5-(diphosphooxymethyl)pyrimidine</name>
        <dbReference type="ChEBI" id="CHEBI:57841"/>
    </ligand>
</feature>
<evidence type="ECO:0000256" key="5">
    <source>
        <dbReference type="ARBA" id="ARBA00022977"/>
    </source>
</evidence>
<dbReference type="InterPro" id="IPR036206">
    <property type="entry name" value="ThiamineP_synth_sf"/>
</dbReference>
<evidence type="ECO:0000259" key="12">
    <source>
        <dbReference type="Pfam" id="PF02581"/>
    </source>
</evidence>